<keyword evidence="5" id="KW-0564">Palmitate</keyword>
<evidence type="ECO:0000256" key="1">
    <source>
        <dbReference type="ARBA" id="ARBA00004635"/>
    </source>
</evidence>
<accession>A0A964E5I7</accession>
<keyword evidence="3" id="KW-0732">Signal</keyword>
<dbReference type="AlphaFoldDB" id="A0A964E5I7"/>
<keyword evidence="4" id="KW-0472">Membrane</keyword>
<dbReference type="GO" id="GO:0016020">
    <property type="term" value="C:membrane"/>
    <property type="evidence" value="ECO:0007669"/>
    <property type="project" value="UniProtKB-SubCell"/>
</dbReference>
<dbReference type="Gene3D" id="3.40.190.10">
    <property type="entry name" value="Periplasmic binding protein-like II"/>
    <property type="match status" value="2"/>
</dbReference>
<evidence type="ECO:0000313" key="7">
    <source>
        <dbReference type="EMBL" id="MCB8882482.1"/>
    </source>
</evidence>
<comment type="caution">
    <text evidence="7">The sequence shown here is derived from an EMBL/GenBank/DDBJ whole genome shotgun (WGS) entry which is preliminary data.</text>
</comment>
<dbReference type="SUPFAM" id="SSF53850">
    <property type="entry name" value="Periplasmic binding protein-like II"/>
    <property type="match status" value="1"/>
</dbReference>
<keyword evidence="6" id="KW-0449">Lipoprotein</keyword>
<evidence type="ECO:0000256" key="3">
    <source>
        <dbReference type="ARBA" id="ARBA00022729"/>
    </source>
</evidence>
<keyword evidence="8" id="KW-1185">Reference proteome</keyword>
<dbReference type="RefSeq" id="WP_227309136.1">
    <property type="nucleotide sequence ID" value="NZ_JAESVA010000007.1"/>
</dbReference>
<dbReference type="EMBL" id="JAESVA010000007">
    <property type="protein sequence ID" value="MCB8882482.1"/>
    <property type="molecule type" value="Genomic_DNA"/>
</dbReference>
<gene>
    <name evidence="7" type="ORF">ACELLULO517_19700</name>
</gene>
<dbReference type="PANTHER" id="PTHR30429">
    <property type="entry name" value="D-METHIONINE-BINDING LIPOPROTEIN METQ"/>
    <property type="match status" value="1"/>
</dbReference>
<dbReference type="Pfam" id="PF03180">
    <property type="entry name" value="Lipoprotein_9"/>
    <property type="match status" value="1"/>
</dbReference>
<protein>
    <submittedName>
        <fullName evidence="7">Methionine ABC transporter substrate-binding protein</fullName>
    </submittedName>
</protein>
<evidence type="ECO:0000313" key="8">
    <source>
        <dbReference type="Proteomes" id="UP000721844"/>
    </source>
</evidence>
<dbReference type="PANTHER" id="PTHR30429:SF1">
    <property type="entry name" value="D-METHIONINE-BINDING LIPOPROTEIN METQ-RELATED"/>
    <property type="match status" value="1"/>
</dbReference>
<reference evidence="7 8" key="1">
    <citation type="journal article" date="2021" name="Microorganisms">
        <title>Acidisoma silvae sp. nov. and Acidisomacellulosilytica sp. nov., Two Acidophilic Bacteria Isolated from Decaying Wood, Hydrolyzing Cellulose and Producing Poly-3-hydroxybutyrate.</title>
        <authorList>
            <person name="Mieszkin S."/>
            <person name="Pouder E."/>
            <person name="Uroz S."/>
            <person name="Simon-Colin C."/>
            <person name="Alain K."/>
        </authorList>
    </citation>
    <scope>NUCLEOTIDE SEQUENCE [LARGE SCALE GENOMIC DNA]</scope>
    <source>
        <strain evidence="7 8">HW T5.17</strain>
    </source>
</reference>
<evidence type="ECO:0000256" key="2">
    <source>
        <dbReference type="ARBA" id="ARBA00008973"/>
    </source>
</evidence>
<name>A0A964E5I7_9PROT</name>
<sequence length="279" mass="29418">MSASGEFEIETQPGLARRMLIAGLIALALCAVGLIASANAAQPLTIAATPGPMADAVQHAADLADKQGLPVKVIVFSDWVTPNVAVNEGSVEANFYEHKPFLAAAIKARGFKLVAVAPAVIMPVGLFSHKVKSLNDVKDGATVAVANDPVNRARGLQLFAKAGLITLKPGVGDGATLHDITVNPKHLNFIELPAPQLARALDDVTVAQVSYSFFLASGGDPNAALISDGTGNKHYAIQFVARPQDATDPKLLKFIKIFQSDDERAYLTQKYGNAVMPAW</sequence>
<dbReference type="Proteomes" id="UP000721844">
    <property type="component" value="Unassembled WGS sequence"/>
</dbReference>
<comment type="subcellular location">
    <subcellularLocation>
        <location evidence="1">Membrane</location>
        <topology evidence="1">Lipid-anchor</topology>
    </subcellularLocation>
</comment>
<proteinExistence type="inferred from homology"/>
<organism evidence="7 8">
    <name type="scientific">Acidisoma cellulosilyticum</name>
    <dbReference type="NCBI Taxonomy" id="2802395"/>
    <lineage>
        <taxon>Bacteria</taxon>
        <taxon>Pseudomonadati</taxon>
        <taxon>Pseudomonadota</taxon>
        <taxon>Alphaproteobacteria</taxon>
        <taxon>Acetobacterales</taxon>
        <taxon>Acidocellaceae</taxon>
        <taxon>Acidisoma</taxon>
    </lineage>
</organism>
<comment type="similarity">
    <text evidence="2">Belongs to the NlpA lipoprotein family.</text>
</comment>
<dbReference type="InterPro" id="IPR004872">
    <property type="entry name" value="Lipoprotein_NlpA"/>
</dbReference>
<evidence type="ECO:0000256" key="4">
    <source>
        <dbReference type="ARBA" id="ARBA00023136"/>
    </source>
</evidence>
<evidence type="ECO:0000256" key="6">
    <source>
        <dbReference type="ARBA" id="ARBA00023288"/>
    </source>
</evidence>
<evidence type="ECO:0000256" key="5">
    <source>
        <dbReference type="ARBA" id="ARBA00023139"/>
    </source>
</evidence>